<proteinExistence type="predicted"/>
<name>A0ABS9J2B0_9FLAO</name>
<dbReference type="Proteomes" id="UP000829517">
    <property type="component" value="Unassembled WGS sequence"/>
</dbReference>
<sequence length="166" mass="18404">MKKIITLLFVSALILTSCSGEDGRDGLDGMDGVNIVGETFEYNNVSFSETSNVFEATFDPPLVEGDVMLAYRLESVFNGQDVWEPLPTVFFNPDTGDDLRHRFNFTLSDINIIAETSNFSAFGEDLLSNQTFRVVIVPSDLINEVDTSNINEVMEAANISTIQKMN</sequence>
<protein>
    <recommendedName>
        <fullName evidence="3">Dihydrolipoamide dehydrogenase</fullName>
    </recommendedName>
</protein>
<organism evidence="1 2">
    <name type="scientific">Joostella atrarenae</name>
    <dbReference type="NCBI Taxonomy" id="679257"/>
    <lineage>
        <taxon>Bacteria</taxon>
        <taxon>Pseudomonadati</taxon>
        <taxon>Bacteroidota</taxon>
        <taxon>Flavobacteriia</taxon>
        <taxon>Flavobacteriales</taxon>
        <taxon>Flavobacteriaceae</taxon>
        <taxon>Joostella</taxon>
    </lineage>
</organism>
<accession>A0ABS9J2B0</accession>
<gene>
    <name evidence="1" type="ORF">JM658_06905</name>
</gene>
<dbReference type="EMBL" id="JAETXX010000003">
    <property type="protein sequence ID" value="MCF8714558.1"/>
    <property type="molecule type" value="Genomic_DNA"/>
</dbReference>
<evidence type="ECO:0000313" key="1">
    <source>
        <dbReference type="EMBL" id="MCF8714558.1"/>
    </source>
</evidence>
<dbReference type="PROSITE" id="PS51257">
    <property type="entry name" value="PROKAR_LIPOPROTEIN"/>
    <property type="match status" value="1"/>
</dbReference>
<dbReference type="RefSeq" id="WP_236958522.1">
    <property type="nucleotide sequence ID" value="NZ_JAETXX010000003.1"/>
</dbReference>
<reference evidence="1 2" key="1">
    <citation type="submission" date="2021-01" db="EMBL/GenBank/DDBJ databases">
        <title>Genome sequencing of Joostella atrarenae M1-2 (= KCTC 23194).</title>
        <authorList>
            <person name="Zakaria M.R."/>
            <person name="Lam M.Q."/>
            <person name="Chong C.S."/>
        </authorList>
    </citation>
    <scope>NUCLEOTIDE SEQUENCE [LARGE SCALE GENOMIC DNA]</scope>
    <source>
        <strain evidence="1 2">M1-2</strain>
    </source>
</reference>
<evidence type="ECO:0008006" key="3">
    <source>
        <dbReference type="Google" id="ProtNLM"/>
    </source>
</evidence>
<keyword evidence="2" id="KW-1185">Reference proteome</keyword>
<evidence type="ECO:0000313" key="2">
    <source>
        <dbReference type="Proteomes" id="UP000829517"/>
    </source>
</evidence>
<comment type="caution">
    <text evidence="1">The sequence shown here is derived from an EMBL/GenBank/DDBJ whole genome shotgun (WGS) entry which is preliminary data.</text>
</comment>